<dbReference type="PANTHER" id="PTHR10648">
    <property type="entry name" value="SERINE/THREONINE-PROTEIN PHOSPHATASE PP2A 65 KDA REGULATORY SUBUNIT"/>
    <property type="match status" value="1"/>
</dbReference>
<dbReference type="FunFam" id="1.25.10.10:FF:000062">
    <property type="entry name" value="Serine/threonine-protein phosphatase 2A regulatory subunit A alpha isoform"/>
    <property type="match status" value="1"/>
</dbReference>
<dbReference type="OrthoDB" id="340346at2759"/>
<feature type="repeat" description="HEAT" evidence="3">
    <location>
        <begin position="168"/>
        <end position="206"/>
    </location>
</feature>
<evidence type="ECO:0000313" key="7">
    <source>
        <dbReference type="Proteomes" id="UP000094236"/>
    </source>
</evidence>
<feature type="repeat" description="HEAT" evidence="3">
    <location>
        <begin position="376"/>
        <end position="414"/>
    </location>
</feature>
<evidence type="ECO:0000256" key="2">
    <source>
        <dbReference type="ARBA" id="ARBA00038332"/>
    </source>
</evidence>
<dbReference type="InterPro" id="IPR055231">
    <property type="entry name" value="2AA_helical"/>
</dbReference>
<feature type="domain" description="Phosphatase PP2A regulatory subunit A/Splicing factor 3B subunit 1-like HEAT repeat" evidence="4">
    <location>
        <begin position="297"/>
        <end position="368"/>
    </location>
</feature>
<dbReference type="PANTHER" id="PTHR10648:SF4">
    <property type="entry name" value="PROTEIN PHOSPHATASE 2 (FORMERLY 2A), REGULATORY SUBUNIT A, BETA ISOFORM-RELATED"/>
    <property type="match status" value="1"/>
</dbReference>
<accession>A0A1E4TSE2</accession>
<dbReference type="AlphaFoldDB" id="A0A1E4TSE2"/>
<evidence type="ECO:0000256" key="1">
    <source>
        <dbReference type="ARBA" id="ARBA00022737"/>
    </source>
</evidence>
<evidence type="ECO:0008006" key="8">
    <source>
        <dbReference type="Google" id="ProtNLM"/>
    </source>
</evidence>
<dbReference type="InterPro" id="IPR016024">
    <property type="entry name" value="ARM-type_fold"/>
</dbReference>
<dbReference type="GO" id="GO:0019888">
    <property type="term" value="F:protein phosphatase regulator activity"/>
    <property type="evidence" value="ECO:0007669"/>
    <property type="project" value="TreeGrafter"/>
</dbReference>
<feature type="repeat" description="HEAT" evidence="3">
    <location>
        <begin position="52"/>
        <end position="90"/>
    </location>
</feature>
<dbReference type="GO" id="GO:0090443">
    <property type="term" value="C:FAR/SIN/STRIPAK complex"/>
    <property type="evidence" value="ECO:0007669"/>
    <property type="project" value="EnsemblFungi"/>
</dbReference>
<dbReference type="GO" id="GO:0000775">
    <property type="term" value="C:chromosome, centromeric region"/>
    <property type="evidence" value="ECO:0007669"/>
    <property type="project" value="EnsemblFungi"/>
</dbReference>
<dbReference type="GO" id="GO:0043332">
    <property type="term" value="C:mating projection tip"/>
    <property type="evidence" value="ECO:0007669"/>
    <property type="project" value="EnsemblFungi"/>
</dbReference>
<dbReference type="GO" id="GO:0004722">
    <property type="term" value="F:protein serine/threonine phosphatase activity"/>
    <property type="evidence" value="ECO:0007669"/>
    <property type="project" value="EnsemblFungi"/>
</dbReference>
<dbReference type="STRING" id="669874.A0A1E4TSE2"/>
<dbReference type="InterPro" id="IPR021133">
    <property type="entry name" value="HEAT_type_2"/>
</dbReference>
<dbReference type="Gene3D" id="1.25.10.10">
    <property type="entry name" value="Leucine-rich Repeat Variant"/>
    <property type="match status" value="1"/>
</dbReference>
<feature type="repeat" description="HEAT" evidence="3">
    <location>
        <begin position="583"/>
        <end position="616"/>
    </location>
</feature>
<evidence type="ECO:0000259" key="5">
    <source>
        <dbReference type="Pfam" id="PF22956"/>
    </source>
</evidence>
<evidence type="ECO:0000259" key="4">
    <source>
        <dbReference type="Pfam" id="PF22646"/>
    </source>
</evidence>
<dbReference type="GO" id="GO:0030952">
    <property type="term" value="P:establishment or maintenance of cytoskeleton polarity"/>
    <property type="evidence" value="ECO:0007669"/>
    <property type="project" value="EnsemblFungi"/>
</dbReference>
<feature type="repeat" description="HEAT" evidence="3">
    <location>
        <begin position="533"/>
        <end position="571"/>
    </location>
</feature>
<dbReference type="EMBL" id="KV454015">
    <property type="protein sequence ID" value="ODV94657.1"/>
    <property type="molecule type" value="Genomic_DNA"/>
</dbReference>
<feature type="domain" description="Phosphatase 2A Regulatory Subunit A helical" evidence="5">
    <location>
        <begin position="505"/>
        <end position="609"/>
    </location>
</feature>
<protein>
    <recommendedName>
        <fullName evidence="8">Protein phosphatase PP2A regulatory subunit A</fullName>
    </recommendedName>
</protein>
<dbReference type="GO" id="GO:0005816">
    <property type="term" value="C:spindle pole body"/>
    <property type="evidence" value="ECO:0007669"/>
    <property type="project" value="EnsemblFungi"/>
</dbReference>
<reference evidence="7" key="1">
    <citation type="submission" date="2016-05" db="EMBL/GenBank/DDBJ databases">
        <title>Comparative genomics of biotechnologically important yeasts.</title>
        <authorList>
            <consortium name="DOE Joint Genome Institute"/>
            <person name="Riley R."/>
            <person name="Haridas S."/>
            <person name="Wolfe K.H."/>
            <person name="Lopes M.R."/>
            <person name="Hittinger C.T."/>
            <person name="Goker M."/>
            <person name="Salamov A."/>
            <person name="Wisecaver J."/>
            <person name="Long T.M."/>
            <person name="Aerts A.L."/>
            <person name="Barry K."/>
            <person name="Choi C."/>
            <person name="Clum A."/>
            <person name="Coughlan A.Y."/>
            <person name="Deshpande S."/>
            <person name="Douglass A.P."/>
            <person name="Hanson S.J."/>
            <person name="Klenk H.-P."/>
            <person name="Labutti K."/>
            <person name="Lapidus A."/>
            <person name="Lindquist E."/>
            <person name="Lipzen A."/>
            <person name="Meier-Kolthoff J.P."/>
            <person name="Ohm R.A."/>
            <person name="Otillar R.P."/>
            <person name="Pangilinan J."/>
            <person name="Peng Y."/>
            <person name="Rokas A."/>
            <person name="Rosa C.A."/>
            <person name="Scheuner C."/>
            <person name="Sibirny A.A."/>
            <person name="Slot J.C."/>
            <person name="Stielow J.B."/>
            <person name="Sun H."/>
            <person name="Kurtzman C.P."/>
            <person name="Blackwell M."/>
            <person name="Grigoriev I.V."/>
            <person name="Jeffries T.W."/>
        </authorList>
    </citation>
    <scope>NUCLEOTIDE SEQUENCE [LARGE SCALE GENOMIC DNA]</scope>
    <source>
        <strain evidence="7">NRRL Y-2460</strain>
    </source>
</reference>
<name>A0A1E4TSE2_PACTA</name>
<dbReference type="PROSITE" id="PS50077">
    <property type="entry name" value="HEAT_REPEAT"/>
    <property type="match status" value="9"/>
</dbReference>
<dbReference type="GO" id="GO:0110085">
    <property type="term" value="C:mitotic actomyosin contractile ring"/>
    <property type="evidence" value="ECO:0007669"/>
    <property type="project" value="EnsemblFungi"/>
</dbReference>
<dbReference type="GO" id="GO:0006417">
    <property type="term" value="P:regulation of translation"/>
    <property type="evidence" value="ECO:0007669"/>
    <property type="project" value="EnsemblFungi"/>
</dbReference>
<dbReference type="InterPro" id="IPR011989">
    <property type="entry name" value="ARM-like"/>
</dbReference>
<dbReference type="GO" id="GO:0005634">
    <property type="term" value="C:nucleus"/>
    <property type="evidence" value="ECO:0007669"/>
    <property type="project" value="EnsemblFungi"/>
</dbReference>
<feature type="repeat" description="HEAT" evidence="3">
    <location>
        <begin position="91"/>
        <end position="129"/>
    </location>
</feature>
<dbReference type="GO" id="GO:0005829">
    <property type="term" value="C:cytosol"/>
    <property type="evidence" value="ECO:0007669"/>
    <property type="project" value="TreeGrafter"/>
</dbReference>
<dbReference type="GO" id="GO:0031030">
    <property type="term" value="P:negative regulation of septation initiation signaling"/>
    <property type="evidence" value="ECO:0007669"/>
    <property type="project" value="EnsemblFungi"/>
</dbReference>
<dbReference type="InterPro" id="IPR051023">
    <property type="entry name" value="PP2A_Regulatory_Subunit_A"/>
</dbReference>
<dbReference type="GO" id="GO:0005935">
    <property type="term" value="C:cellular bud neck"/>
    <property type="evidence" value="ECO:0007669"/>
    <property type="project" value="EnsemblFungi"/>
</dbReference>
<dbReference type="GO" id="GO:0000159">
    <property type="term" value="C:protein phosphatase type 2A complex"/>
    <property type="evidence" value="ECO:0007669"/>
    <property type="project" value="EnsemblFungi"/>
</dbReference>
<feature type="repeat" description="HEAT" evidence="3">
    <location>
        <begin position="337"/>
        <end position="375"/>
    </location>
</feature>
<feature type="domain" description="Phosphatase PP2A regulatory subunit A/Splicing factor 3B subunit 1-like HEAT repeat" evidence="4">
    <location>
        <begin position="369"/>
        <end position="445"/>
    </location>
</feature>
<keyword evidence="7" id="KW-1185">Reference proteome</keyword>
<feature type="repeat" description="HEAT" evidence="3">
    <location>
        <begin position="297"/>
        <end position="332"/>
    </location>
</feature>
<dbReference type="Pfam" id="PF22646">
    <property type="entry name" value="PPP2R1A-like_HEAT"/>
    <property type="match status" value="2"/>
</dbReference>
<dbReference type="InterPro" id="IPR054573">
    <property type="entry name" value="PP2A/SF3B1-like_HEAT"/>
</dbReference>
<dbReference type="GO" id="GO:0005934">
    <property type="term" value="C:cellular bud tip"/>
    <property type="evidence" value="ECO:0007669"/>
    <property type="project" value="EnsemblFungi"/>
</dbReference>
<comment type="similarity">
    <text evidence="2">Belongs to the phosphatase 2A regulatory subunit A family.</text>
</comment>
<dbReference type="GO" id="GO:1990813">
    <property type="term" value="P:meiotic centromeric cohesion protection in anaphase I"/>
    <property type="evidence" value="ECO:0007669"/>
    <property type="project" value="EnsemblFungi"/>
</dbReference>
<gene>
    <name evidence="6" type="ORF">PACTADRAFT_43876</name>
</gene>
<keyword evidence="1" id="KW-0677">Repeat</keyword>
<dbReference type="Pfam" id="PF22956">
    <property type="entry name" value="VPS15-like_hel"/>
    <property type="match status" value="1"/>
</dbReference>
<dbReference type="Proteomes" id="UP000094236">
    <property type="component" value="Unassembled WGS sequence"/>
</dbReference>
<feature type="repeat" description="HEAT" evidence="3">
    <location>
        <begin position="415"/>
        <end position="453"/>
    </location>
</feature>
<evidence type="ECO:0000256" key="3">
    <source>
        <dbReference type="PROSITE-ProRule" id="PRU00103"/>
    </source>
</evidence>
<organism evidence="6 7">
    <name type="scientific">Pachysolen tannophilus NRRL Y-2460</name>
    <dbReference type="NCBI Taxonomy" id="669874"/>
    <lineage>
        <taxon>Eukaryota</taxon>
        <taxon>Fungi</taxon>
        <taxon>Dikarya</taxon>
        <taxon>Ascomycota</taxon>
        <taxon>Saccharomycotina</taxon>
        <taxon>Pichiomycetes</taxon>
        <taxon>Pachysolenaceae</taxon>
        <taxon>Pachysolen</taxon>
    </lineage>
</organism>
<dbReference type="GO" id="GO:0007094">
    <property type="term" value="P:mitotic spindle assembly checkpoint signaling"/>
    <property type="evidence" value="ECO:0007669"/>
    <property type="project" value="EnsemblFungi"/>
</dbReference>
<sequence length="616" mass="69956">MTTPETNSDELLPIALLMDELKHDDVGSRVQAMKRLDTIALALNPERTRSELLPFLQDVVQDDEDEVITVIAEELAKFVQYVGGPAYATELIPVLENITYNEEPIVRDKAIHSLNVISKSFDDDQINSDFLPLIERLSEHKWFSHRVASTGLFESVILRVNSDLRKKLLGLYLKLVEDDTPMVRRAAAKHLPKIIDLLTEKFKENNIEEFNYDIISTMFQSLLNDNQDSVKFLSVDVLISILKHFKLNGDVSHEQELFNSVLILIHDESWRVRYMVADRFEQLVSSFNDPPSDIIRLIPEITSLMKDNEGEVRKAISKQLPGFCKLIKNSDVLLNDVIPCVESLSNDENEVVRSALASEITGLAPILGKDLTIEYLLPTFLNMLKDEFPEVRLNIISNLQIVNQVIGIQLLSKSLLPAITELAQDKQWRVRLAIIEQIPLLAEQLGVSFFDEELGELCMSWLWDPVYSIRNAAVVNLEKLTVIFGSGWAKAELIDRILSDKIDISNFIVRITSVFALTNLVPVVDENLVINDILPFILNLSEDKVPNIRFNVAKSLQEIVKALAKNQNSANKDEHLDIIKSKIIPTLEIFSKDEDVDVRFYAEKSIESVKKIVESF</sequence>
<proteinExistence type="inferred from homology"/>
<evidence type="ECO:0000313" key="6">
    <source>
        <dbReference type="EMBL" id="ODV94657.1"/>
    </source>
</evidence>
<dbReference type="SUPFAM" id="SSF48371">
    <property type="entry name" value="ARM repeat"/>
    <property type="match status" value="1"/>
</dbReference>